<reference evidence="1" key="1">
    <citation type="submission" date="2014-11" db="EMBL/GenBank/DDBJ databases">
        <authorList>
            <person name="Amaro Gonzalez C."/>
        </authorList>
    </citation>
    <scope>NUCLEOTIDE SEQUENCE</scope>
</reference>
<dbReference type="EMBL" id="GBXM01002547">
    <property type="protein sequence ID" value="JAI06031.1"/>
    <property type="molecule type" value="Transcribed_RNA"/>
</dbReference>
<accession>A0A0E9XVY9</accession>
<dbReference type="AlphaFoldDB" id="A0A0E9XVY9"/>
<protein>
    <submittedName>
        <fullName evidence="1">Uncharacterized protein</fullName>
    </submittedName>
</protein>
<sequence>MEYAALRQSVKLLQRCRNSDYCHVYILQRIHFLIKKKKTSAVKYINHYVSL</sequence>
<reference evidence="1" key="2">
    <citation type="journal article" date="2015" name="Fish Shellfish Immunol.">
        <title>Early steps in the European eel (Anguilla anguilla)-Vibrio vulnificus interaction in the gills: Role of the RtxA13 toxin.</title>
        <authorList>
            <person name="Callol A."/>
            <person name="Pajuelo D."/>
            <person name="Ebbesson L."/>
            <person name="Teles M."/>
            <person name="MacKenzie S."/>
            <person name="Amaro C."/>
        </authorList>
    </citation>
    <scope>NUCLEOTIDE SEQUENCE</scope>
</reference>
<proteinExistence type="predicted"/>
<evidence type="ECO:0000313" key="1">
    <source>
        <dbReference type="EMBL" id="JAI06031.1"/>
    </source>
</evidence>
<name>A0A0E9XVY9_ANGAN</name>
<organism evidence="1">
    <name type="scientific">Anguilla anguilla</name>
    <name type="common">European freshwater eel</name>
    <name type="synonym">Muraena anguilla</name>
    <dbReference type="NCBI Taxonomy" id="7936"/>
    <lineage>
        <taxon>Eukaryota</taxon>
        <taxon>Metazoa</taxon>
        <taxon>Chordata</taxon>
        <taxon>Craniata</taxon>
        <taxon>Vertebrata</taxon>
        <taxon>Euteleostomi</taxon>
        <taxon>Actinopterygii</taxon>
        <taxon>Neopterygii</taxon>
        <taxon>Teleostei</taxon>
        <taxon>Anguilliformes</taxon>
        <taxon>Anguillidae</taxon>
        <taxon>Anguilla</taxon>
    </lineage>
</organism>